<dbReference type="RefSeq" id="WP_034241544.1">
    <property type="nucleotide sequence ID" value="NZ_AQRA01000004.1"/>
</dbReference>
<evidence type="ECO:0000256" key="5">
    <source>
        <dbReference type="ARBA" id="ARBA00022985"/>
    </source>
</evidence>
<comment type="caution">
    <text evidence="10">The sequence shown here is derived from an EMBL/GenBank/DDBJ whole genome shotgun (WGS) entry which is preliminary data.</text>
</comment>
<gene>
    <name evidence="10" type="ORF">ATO12_14220</name>
</gene>
<dbReference type="AlphaFoldDB" id="A0A023BWP6"/>
<evidence type="ECO:0000313" key="11">
    <source>
        <dbReference type="Proteomes" id="UP000023541"/>
    </source>
</evidence>
<protein>
    <submittedName>
        <fullName evidence="10">Glycosyl transferase family 2</fullName>
    </submittedName>
</protein>
<evidence type="ECO:0000256" key="1">
    <source>
        <dbReference type="ARBA" id="ARBA00022475"/>
    </source>
</evidence>
<evidence type="ECO:0000256" key="6">
    <source>
        <dbReference type="ARBA" id="ARBA00022989"/>
    </source>
</evidence>
<dbReference type="eggNOG" id="COG0463">
    <property type="taxonomic scope" value="Bacteria"/>
</dbReference>
<dbReference type="Gene3D" id="3.90.550.10">
    <property type="entry name" value="Spore Coat Polysaccharide Biosynthesis Protein SpsA, Chain A"/>
    <property type="match status" value="1"/>
</dbReference>
<evidence type="ECO:0000259" key="9">
    <source>
        <dbReference type="Pfam" id="PF00535"/>
    </source>
</evidence>
<keyword evidence="3 10" id="KW-0808">Transferase</keyword>
<evidence type="ECO:0000256" key="7">
    <source>
        <dbReference type="ARBA" id="ARBA00023136"/>
    </source>
</evidence>
<dbReference type="InterPro" id="IPR050256">
    <property type="entry name" value="Glycosyltransferase_2"/>
</dbReference>
<keyword evidence="2" id="KW-0328">Glycosyltransferase</keyword>
<dbReference type="EMBL" id="AQRA01000004">
    <property type="protein sequence ID" value="EZH74028.1"/>
    <property type="molecule type" value="Genomic_DNA"/>
</dbReference>
<evidence type="ECO:0000256" key="4">
    <source>
        <dbReference type="ARBA" id="ARBA00022692"/>
    </source>
</evidence>
<dbReference type="PANTHER" id="PTHR48090">
    <property type="entry name" value="UNDECAPRENYL-PHOSPHATE 4-DEOXY-4-FORMAMIDO-L-ARABINOSE TRANSFERASE-RELATED"/>
    <property type="match status" value="1"/>
</dbReference>
<dbReference type="STRING" id="1317122.ATO12_14220"/>
<keyword evidence="11" id="KW-1185">Reference proteome</keyword>
<feature type="transmembrane region" description="Helical" evidence="8">
    <location>
        <begin position="274"/>
        <end position="298"/>
    </location>
</feature>
<name>A0A023BWP6_9FLAO</name>
<dbReference type="OrthoDB" id="9807778at2"/>
<keyword evidence="6 8" id="KW-1133">Transmembrane helix</keyword>
<evidence type="ECO:0000256" key="3">
    <source>
        <dbReference type="ARBA" id="ARBA00022679"/>
    </source>
</evidence>
<keyword evidence="1" id="KW-1003">Cell membrane</keyword>
<organism evidence="10 11">
    <name type="scientific">Aquimarina atlantica</name>
    <dbReference type="NCBI Taxonomy" id="1317122"/>
    <lineage>
        <taxon>Bacteria</taxon>
        <taxon>Pseudomonadati</taxon>
        <taxon>Bacteroidota</taxon>
        <taxon>Flavobacteriia</taxon>
        <taxon>Flavobacteriales</taxon>
        <taxon>Flavobacteriaceae</taxon>
        <taxon>Aquimarina</taxon>
    </lineage>
</organism>
<dbReference type="SUPFAM" id="SSF53448">
    <property type="entry name" value="Nucleotide-diphospho-sugar transferases"/>
    <property type="match status" value="1"/>
</dbReference>
<evidence type="ECO:0000256" key="2">
    <source>
        <dbReference type="ARBA" id="ARBA00022676"/>
    </source>
</evidence>
<dbReference type="CDD" id="cd04187">
    <property type="entry name" value="DPM1_like_bac"/>
    <property type="match status" value="1"/>
</dbReference>
<feature type="domain" description="Glycosyltransferase 2-like" evidence="9">
    <location>
        <begin position="4"/>
        <end position="165"/>
    </location>
</feature>
<keyword evidence="7 8" id="KW-0472">Membrane</keyword>
<dbReference type="GO" id="GO:0009103">
    <property type="term" value="P:lipopolysaccharide biosynthetic process"/>
    <property type="evidence" value="ECO:0007669"/>
    <property type="project" value="UniProtKB-KW"/>
</dbReference>
<dbReference type="PANTHER" id="PTHR48090:SF3">
    <property type="entry name" value="UNDECAPRENYL-PHOSPHATE 4-DEOXY-4-FORMAMIDO-L-ARABINOSE TRANSFERASE"/>
    <property type="match status" value="1"/>
</dbReference>
<sequence length="315" mass="35713">MNISVVIPLLNEQESLNELYNWIANVMQSNSFSYEIIFIDDGSTDGSWDTISALSTKDPNVKGIRFLKNFGKSQALHSGFKEAQGDVVITMDADLQDNPEEIPELYDMITKEGYDLISGWKKKRYDSVIAKNLPSKLFNAAARKTSGVKLHDFNCGLKAYKNIVVKNIDVHGEMHRYIPVLAKNAGFAKIGEKVVLHQARKYGKTKFGMSRFINGFLDLVTIWFMSRFGKRPMHFFGLIGTLLFIIGFCFSLYLGIDKLFIETKGRLIAQRPEFYVALTSMILGTQFFLAGFLGEIILTSKRSKERYSIAEKIHL</sequence>
<feature type="transmembrane region" description="Helical" evidence="8">
    <location>
        <begin position="235"/>
        <end position="254"/>
    </location>
</feature>
<dbReference type="GO" id="GO:0005886">
    <property type="term" value="C:plasma membrane"/>
    <property type="evidence" value="ECO:0007669"/>
    <property type="project" value="TreeGrafter"/>
</dbReference>
<evidence type="ECO:0000256" key="8">
    <source>
        <dbReference type="SAM" id="Phobius"/>
    </source>
</evidence>
<reference evidence="10 11" key="1">
    <citation type="submission" date="2014-04" db="EMBL/GenBank/DDBJ databases">
        <title>Aquimarina sp. 22II-S11-z7 Genome Sequencing.</title>
        <authorList>
            <person name="Lai Q."/>
        </authorList>
    </citation>
    <scope>NUCLEOTIDE SEQUENCE [LARGE SCALE GENOMIC DNA]</scope>
    <source>
        <strain evidence="10 11">22II-S11-z7</strain>
    </source>
</reference>
<evidence type="ECO:0000313" key="10">
    <source>
        <dbReference type="EMBL" id="EZH74028.1"/>
    </source>
</evidence>
<keyword evidence="5" id="KW-0448">Lipopolysaccharide biosynthesis</keyword>
<keyword evidence="4 8" id="KW-0812">Transmembrane</keyword>
<dbReference type="Proteomes" id="UP000023541">
    <property type="component" value="Unassembled WGS sequence"/>
</dbReference>
<dbReference type="InterPro" id="IPR001173">
    <property type="entry name" value="Glyco_trans_2-like"/>
</dbReference>
<dbReference type="Pfam" id="PF00535">
    <property type="entry name" value="Glycos_transf_2"/>
    <property type="match status" value="1"/>
</dbReference>
<dbReference type="InterPro" id="IPR029044">
    <property type="entry name" value="Nucleotide-diphossugar_trans"/>
</dbReference>
<dbReference type="GO" id="GO:0099621">
    <property type="term" value="F:undecaprenyl-phosphate 4-deoxy-4-formamido-L-arabinose transferase activity"/>
    <property type="evidence" value="ECO:0007669"/>
    <property type="project" value="TreeGrafter"/>
</dbReference>
<accession>A0A023BWP6</accession>
<proteinExistence type="predicted"/>